<dbReference type="PANTHER" id="PTHR24282">
    <property type="entry name" value="CYTOCHROME P450 FAMILY MEMBER"/>
    <property type="match status" value="1"/>
</dbReference>
<keyword evidence="8" id="KW-0408">Iron</keyword>
<dbReference type="SMR" id="A0A1S3X7C2"/>
<evidence type="ECO:0000256" key="4">
    <source>
        <dbReference type="ARBA" id="ARBA00022692"/>
    </source>
</evidence>
<dbReference type="Gene3D" id="1.10.630.10">
    <property type="entry name" value="Cytochrome P450"/>
    <property type="match status" value="1"/>
</dbReference>
<evidence type="ECO:0000256" key="1">
    <source>
        <dbReference type="ARBA" id="ARBA00004370"/>
    </source>
</evidence>
<evidence type="ECO:0000313" key="11">
    <source>
        <dbReference type="RefSeq" id="XP_016435792.1"/>
    </source>
</evidence>
<evidence type="ECO:0000256" key="2">
    <source>
        <dbReference type="ARBA" id="ARBA00010617"/>
    </source>
</evidence>
<dbReference type="KEGG" id="nta:107762004"/>
<sequence length="216" mass="24935">MHVQFWPNFPEISNNGMTNLIQESALSLVKSRKKKIEAEGEIIDIKIDPYLRNFSGDVISKACFGSNYLEGEEIFVRLRALEEVCTKRFLFSGIPGMRYLPTKSNREMWGLEKETRKLILKLVKERKKTGYEKDLLQTILEGAENSNLNSNEIDQFIVDNCKNIYLAGFETTAVSATWCLMLLAAYPNWQQKVRAEVHEICNGKIPDFDMIRQMKL</sequence>
<dbReference type="GO" id="GO:0005506">
    <property type="term" value="F:iron ion binding"/>
    <property type="evidence" value="ECO:0007669"/>
    <property type="project" value="InterPro"/>
</dbReference>
<dbReference type="PaxDb" id="4097-A0A1S3X7C2"/>
<dbReference type="SUPFAM" id="SSF48264">
    <property type="entry name" value="Cytochrome P450"/>
    <property type="match status" value="1"/>
</dbReference>
<dbReference type="Pfam" id="PF00067">
    <property type="entry name" value="p450"/>
    <property type="match status" value="1"/>
</dbReference>
<keyword evidence="4" id="KW-0812">Transmembrane</keyword>
<name>A0A1S3X7C2_TOBAC</name>
<dbReference type="InterPro" id="IPR001128">
    <property type="entry name" value="Cyt_P450"/>
</dbReference>
<evidence type="ECO:0000256" key="3">
    <source>
        <dbReference type="ARBA" id="ARBA00022617"/>
    </source>
</evidence>
<evidence type="ECO:0000256" key="5">
    <source>
        <dbReference type="ARBA" id="ARBA00022723"/>
    </source>
</evidence>
<dbReference type="AlphaFoldDB" id="A0A1S3X7C2"/>
<protein>
    <submittedName>
        <fullName evidence="11">Cytochrome P450 714C2-like</fullName>
    </submittedName>
</protein>
<dbReference type="OrthoDB" id="1706229at2759"/>
<evidence type="ECO:0000256" key="6">
    <source>
        <dbReference type="ARBA" id="ARBA00022989"/>
    </source>
</evidence>
<dbReference type="GO" id="GO:0016705">
    <property type="term" value="F:oxidoreductase activity, acting on paired donors, with incorporation or reduction of molecular oxygen"/>
    <property type="evidence" value="ECO:0007669"/>
    <property type="project" value="InterPro"/>
</dbReference>
<evidence type="ECO:0000256" key="8">
    <source>
        <dbReference type="ARBA" id="ARBA00023004"/>
    </source>
</evidence>
<keyword evidence="5" id="KW-0479">Metal-binding</keyword>
<dbReference type="PANTHER" id="PTHR24282:SF196">
    <property type="entry name" value="CYTOCHROME P450 714C2"/>
    <property type="match status" value="1"/>
</dbReference>
<keyword evidence="3" id="KW-0349">Heme</keyword>
<dbReference type="InterPro" id="IPR002401">
    <property type="entry name" value="Cyt_P450_E_grp-I"/>
</dbReference>
<dbReference type="GO" id="GO:0004497">
    <property type="term" value="F:monooxygenase activity"/>
    <property type="evidence" value="ECO:0000318"/>
    <property type="project" value="GO_Central"/>
</dbReference>
<keyword evidence="9" id="KW-0503">Monooxygenase</keyword>
<keyword evidence="6" id="KW-1133">Transmembrane helix</keyword>
<evidence type="ECO:0000256" key="7">
    <source>
        <dbReference type="ARBA" id="ARBA00023002"/>
    </source>
</evidence>
<organism evidence="11">
    <name type="scientific">Nicotiana tabacum</name>
    <name type="common">Common tobacco</name>
    <dbReference type="NCBI Taxonomy" id="4097"/>
    <lineage>
        <taxon>Eukaryota</taxon>
        <taxon>Viridiplantae</taxon>
        <taxon>Streptophyta</taxon>
        <taxon>Embryophyta</taxon>
        <taxon>Tracheophyta</taxon>
        <taxon>Spermatophyta</taxon>
        <taxon>Magnoliopsida</taxon>
        <taxon>eudicotyledons</taxon>
        <taxon>Gunneridae</taxon>
        <taxon>Pentapetalae</taxon>
        <taxon>asterids</taxon>
        <taxon>lamiids</taxon>
        <taxon>Solanales</taxon>
        <taxon>Solanaceae</taxon>
        <taxon>Nicotianoideae</taxon>
        <taxon>Nicotianeae</taxon>
        <taxon>Nicotiana</taxon>
    </lineage>
</organism>
<comment type="similarity">
    <text evidence="2">Belongs to the cytochrome P450 family.</text>
</comment>
<feature type="non-terminal residue" evidence="11">
    <location>
        <position position="216"/>
    </location>
</feature>
<comment type="subcellular location">
    <subcellularLocation>
        <location evidence="1">Membrane</location>
    </subcellularLocation>
</comment>
<dbReference type="OMA" id="WHIDRRI"/>
<dbReference type="GO" id="GO:0016020">
    <property type="term" value="C:membrane"/>
    <property type="evidence" value="ECO:0007669"/>
    <property type="project" value="UniProtKB-SubCell"/>
</dbReference>
<proteinExistence type="inferred from homology"/>
<gene>
    <name evidence="11" type="primary">LOC107762004</name>
</gene>
<reference evidence="11" key="1">
    <citation type="submission" date="2025-08" db="UniProtKB">
        <authorList>
            <consortium name="RefSeq"/>
        </authorList>
    </citation>
    <scope>IDENTIFICATION</scope>
</reference>
<keyword evidence="7" id="KW-0560">Oxidoreductase</keyword>
<dbReference type="RefSeq" id="XP_016435792.1">
    <property type="nucleotide sequence ID" value="XM_016580306.1"/>
</dbReference>
<accession>A0A1S3X7C2</accession>
<dbReference type="GO" id="GO:0020037">
    <property type="term" value="F:heme binding"/>
    <property type="evidence" value="ECO:0007669"/>
    <property type="project" value="InterPro"/>
</dbReference>
<evidence type="ECO:0000256" key="10">
    <source>
        <dbReference type="ARBA" id="ARBA00023136"/>
    </source>
</evidence>
<dbReference type="InterPro" id="IPR050665">
    <property type="entry name" value="Cytochrome_P450_Monooxygen"/>
</dbReference>
<evidence type="ECO:0000256" key="9">
    <source>
        <dbReference type="ARBA" id="ARBA00023033"/>
    </source>
</evidence>
<dbReference type="PRINTS" id="PR00463">
    <property type="entry name" value="EP450I"/>
</dbReference>
<dbReference type="InterPro" id="IPR036396">
    <property type="entry name" value="Cyt_P450_sf"/>
</dbReference>
<dbReference type="STRING" id="4097.A0A1S3X7C2"/>
<keyword evidence="10" id="KW-0472">Membrane</keyword>